<dbReference type="Proteomes" id="UP001501496">
    <property type="component" value="Unassembled WGS sequence"/>
</dbReference>
<dbReference type="Pfam" id="PF13568">
    <property type="entry name" value="OMP_b-brl_2"/>
    <property type="match status" value="1"/>
</dbReference>
<dbReference type="EMBL" id="BAABCA010000007">
    <property type="protein sequence ID" value="GAA4239193.1"/>
    <property type="molecule type" value="Genomic_DNA"/>
</dbReference>
<proteinExistence type="predicted"/>
<dbReference type="InterPro" id="IPR025665">
    <property type="entry name" value="Beta-barrel_OMP_2"/>
</dbReference>
<reference evidence="3" key="1">
    <citation type="journal article" date="2019" name="Int. J. Syst. Evol. Microbiol.">
        <title>The Global Catalogue of Microorganisms (GCM) 10K type strain sequencing project: providing services to taxonomists for standard genome sequencing and annotation.</title>
        <authorList>
            <consortium name="The Broad Institute Genomics Platform"/>
            <consortium name="The Broad Institute Genome Sequencing Center for Infectious Disease"/>
            <person name="Wu L."/>
            <person name="Ma J."/>
        </authorList>
    </citation>
    <scope>NUCLEOTIDE SEQUENCE [LARGE SCALE GENOMIC DNA]</scope>
    <source>
        <strain evidence="3">JCM 17630</strain>
    </source>
</reference>
<evidence type="ECO:0000259" key="1">
    <source>
        <dbReference type="Pfam" id="PF13568"/>
    </source>
</evidence>
<organism evidence="2 3">
    <name type="scientific">Postechiella marina</name>
    <dbReference type="NCBI Taxonomy" id="943941"/>
    <lineage>
        <taxon>Bacteria</taxon>
        <taxon>Pseudomonadati</taxon>
        <taxon>Bacteroidota</taxon>
        <taxon>Flavobacteriia</taxon>
        <taxon>Flavobacteriales</taxon>
        <taxon>Flavobacteriaceae</taxon>
        <taxon>Postechiella</taxon>
    </lineage>
</organism>
<evidence type="ECO:0000313" key="2">
    <source>
        <dbReference type="EMBL" id="GAA4239193.1"/>
    </source>
</evidence>
<accession>A0ABP8CH13</accession>
<comment type="caution">
    <text evidence="2">The sequence shown here is derived from an EMBL/GenBank/DDBJ whole genome shotgun (WGS) entry which is preliminary data.</text>
</comment>
<sequence>MKTTFLTTITMLCFIFSINAQDKKSNAGIKLGYNLAAVSFDGDTETGQRHGFHGGFYGESFVSNAIAFQVELLYSQQGYELKDNSGTFTQKLDYINLPLLLKIYPSNNFFLEAGPQIGYAISHKEEFDSSLFNASQEFNPESFDYGINFGTGFKTDSGVSFGVRYHLGLGDIYDEGNPQNRVWQFALGFDF</sequence>
<keyword evidence="3" id="KW-1185">Reference proteome</keyword>
<evidence type="ECO:0000313" key="3">
    <source>
        <dbReference type="Proteomes" id="UP001501496"/>
    </source>
</evidence>
<protein>
    <submittedName>
        <fullName evidence="2">Porin family protein</fullName>
    </submittedName>
</protein>
<dbReference type="RefSeq" id="WP_344789420.1">
    <property type="nucleotide sequence ID" value="NZ_BAABCA010000007.1"/>
</dbReference>
<feature type="domain" description="Outer membrane protein beta-barrel" evidence="1">
    <location>
        <begin position="19"/>
        <end position="173"/>
    </location>
</feature>
<name>A0ABP8CH13_9FLAO</name>
<gene>
    <name evidence="2" type="ORF">GCM10022291_32570</name>
</gene>